<dbReference type="GO" id="GO:0005737">
    <property type="term" value="C:cytoplasm"/>
    <property type="evidence" value="ECO:0007669"/>
    <property type="project" value="TreeGrafter"/>
</dbReference>
<dbReference type="Pfam" id="PF02581">
    <property type="entry name" value="TMP-TENI"/>
    <property type="match status" value="1"/>
</dbReference>
<comment type="catalytic activity">
    <reaction evidence="9 10 11">
        <text>2-[(2R,5Z)-2-carboxy-4-methylthiazol-5(2H)-ylidene]ethyl phosphate + 4-amino-2-methyl-5-(diphosphooxymethyl)pyrimidine + 2 H(+) = thiamine phosphate + CO2 + diphosphate</text>
        <dbReference type="Rhea" id="RHEA:47844"/>
        <dbReference type="ChEBI" id="CHEBI:15378"/>
        <dbReference type="ChEBI" id="CHEBI:16526"/>
        <dbReference type="ChEBI" id="CHEBI:33019"/>
        <dbReference type="ChEBI" id="CHEBI:37575"/>
        <dbReference type="ChEBI" id="CHEBI:57841"/>
        <dbReference type="ChEBI" id="CHEBI:62899"/>
        <dbReference type="EC" id="2.5.1.3"/>
    </reaction>
</comment>
<dbReference type="Proteomes" id="UP000325713">
    <property type="component" value="Chromosome"/>
</dbReference>
<feature type="binding site" evidence="10">
    <location>
        <begin position="148"/>
        <end position="150"/>
    </location>
    <ligand>
        <name>2-[(2R,5Z)-2-carboxy-4-methylthiazol-5(2H)-ylidene]ethyl phosphate</name>
        <dbReference type="ChEBI" id="CHEBI:62899"/>
    </ligand>
</feature>
<evidence type="ECO:0000256" key="2">
    <source>
        <dbReference type="ARBA" id="ARBA00005165"/>
    </source>
</evidence>
<dbReference type="AlphaFoldDB" id="A0A5J6PSX3"/>
<dbReference type="EC" id="2.5.1.3" evidence="10"/>
<comment type="catalytic activity">
    <reaction evidence="7 10 11">
        <text>4-methyl-5-(2-phosphooxyethyl)-thiazole + 4-amino-2-methyl-5-(diphosphooxymethyl)pyrimidine + H(+) = thiamine phosphate + diphosphate</text>
        <dbReference type="Rhea" id="RHEA:22328"/>
        <dbReference type="ChEBI" id="CHEBI:15378"/>
        <dbReference type="ChEBI" id="CHEBI:33019"/>
        <dbReference type="ChEBI" id="CHEBI:37575"/>
        <dbReference type="ChEBI" id="CHEBI:57841"/>
        <dbReference type="ChEBI" id="CHEBI:58296"/>
        <dbReference type="EC" id="2.5.1.3"/>
    </reaction>
</comment>
<dbReference type="RefSeq" id="WP_151049776.1">
    <property type="nucleotide sequence ID" value="NZ_CP031700.1"/>
</dbReference>
<evidence type="ECO:0000256" key="3">
    <source>
        <dbReference type="ARBA" id="ARBA00022679"/>
    </source>
</evidence>
<dbReference type="GO" id="GO:0009229">
    <property type="term" value="P:thiamine diphosphate biosynthetic process"/>
    <property type="evidence" value="ECO:0007669"/>
    <property type="project" value="UniProtKB-UniRule"/>
</dbReference>
<dbReference type="InterPro" id="IPR034291">
    <property type="entry name" value="TMP_synthase"/>
</dbReference>
<evidence type="ECO:0000256" key="6">
    <source>
        <dbReference type="ARBA" id="ARBA00022977"/>
    </source>
</evidence>
<evidence type="ECO:0000259" key="13">
    <source>
        <dbReference type="Pfam" id="PF02581"/>
    </source>
</evidence>
<dbReference type="InterPro" id="IPR022998">
    <property type="entry name" value="ThiamineP_synth_TenI"/>
</dbReference>
<reference evidence="14 15" key="1">
    <citation type="submission" date="2018-08" db="EMBL/GenBank/DDBJ databases">
        <title>Neisseria zalophi ATCC BAA-2455 complete genome.</title>
        <authorList>
            <person name="Veseli I.A."/>
            <person name="Buttler R."/>
            <person name="Mascarenhas dos Santos A.C."/>
            <person name="Pombert J.-F."/>
        </authorList>
    </citation>
    <scope>NUCLEOTIDE SEQUENCE [LARGE SCALE GENOMIC DNA]</scope>
    <source>
        <strain evidence="14 15">ATCC BAA-2455</strain>
    </source>
</reference>
<proteinExistence type="inferred from homology"/>
<evidence type="ECO:0000256" key="11">
    <source>
        <dbReference type="RuleBase" id="RU003826"/>
    </source>
</evidence>
<dbReference type="HAMAP" id="MF_00097">
    <property type="entry name" value="TMP_synthase"/>
    <property type="match status" value="1"/>
</dbReference>
<comment type="similarity">
    <text evidence="10 11">Belongs to the thiamine-phosphate synthase family.</text>
</comment>
<dbReference type="Gene3D" id="3.20.20.70">
    <property type="entry name" value="Aldolase class I"/>
    <property type="match status" value="1"/>
</dbReference>
<feature type="binding site" evidence="10">
    <location>
        <position position="82"/>
    </location>
    <ligand>
        <name>4-amino-2-methyl-5-(diphosphooxymethyl)pyrimidine</name>
        <dbReference type="ChEBI" id="CHEBI:57841"/>
    </ligand>
</feature>
<protein>
    <recommendedName>
        <fullName evidence="10">Thiamine-phosphate synthase</fullName>
        <shortName evidence="10">TP synthase</shortName>
        <shortName evidence="10">TPS</shortName>
        <ecNumber evidence="10">2.5.1.3</ecNumber>
    </recommendedName>
    <alternativeName>
        <fullName evidence="10">Thiamine-phosphate pyrophosphorylase</fullName>
        <shortName evidence="10">TMP pyrophosphorylase</shortName>
        <shortName evidence="10">TMP-PPase</shortName>
    </alternativeName>
</protein>
<keyword evidence="3 10" id="KW-0808">Transferase</keyword>
<evidence type="ECO:0000256" key="1">
    <source>
        <dbReference type="ARBA" id="ARBA00003814"/>
    </source>
</evidence>
<dbReference type="InterPro" id="IPR013785">
    <property type="entry name" value="Aldolase_TIM"/>
</dbReference>
<dbReference type="InterPro" id="IPR036206">
    <property type="entry name" value="ThiamineP_synth_sf"/>
</dbReference>
<evidence type="ECO:0000256" key="7">
    <source>
        <dbReference type="ARBA" id="ARBA00047334"/>
    </source>
</evidence>
<evidence type="ECO:0000256" key="8">
    <source>
        <dbReference type="ARBA" id="ARBA00047851"/>
    </source>
</evidence>
<name>A0A5J6PSX3_9NEIS</name>
<evidence type="ECO:0000256" key="4">
    <source>
        <dbReference type="ARBA" id="ARBA00022723"/>
    </source>
</evidence>
<dbReference type="KEGG" id="nzl:D0T92_02145"/>
<dbReference type="SUPFAM" id="SSF51391">
    <property type="entry name" value="Thiamin phosphate synthase"/>
    <property type="match status" value="1"/>
</dbReference>
<organism evidence="14 15">
    <name type="scientific">Neisseria zalophi</name>
    <dbReference type="NCBI Taxonomy" id="640030"/>
    <lineage>
        <taxon>Bacteria</taxon>
        <taxon>Pseudomonadati</taxon>
        <taxon>Pseudomonadota</taxon>
        <taxon>Betaproteobacteria</taxon>
        <taxon>Neisseriales</taxon>
        <taxon>Neisseriaceae</taxon>
        <taxon>Neisseria</taxon>
    </lineage>
</organism>
<feature type="binding site" evidence="10">
    <location>
        <begin position="200"/>
        <end position="201"/>
    </location>
    <ligand>
        <name>2-[(2R,5Z)-2-carboxy-4-methylthiazol-5(2H)-ylidene]ethyl phosphate</name>
        <dbReference type="ChEBI" id="CHEBI:62899"/>
    </ligand>
</feature>
<feature type="binding site" evidence="10">
    <location>
        <position position="180"/>
    </location>
    <ligand>
        <name>2-[(2R,5Z)-2-carboxy-4-methylthiazol-5(2H)-ylidene]ethyl phosphate</name>
        <dbReference type="ChEBI" id="CHEBI:62899"/>
    </ligand>
</feature>
<comment type="pathway">
    <text evidence="2 10 12">Cofactor biosynthesis; thiamine diphosphate biosynthesis; thiamine phosphate from 4-amino-2-methyl-5-diphosphomethylpyrimidine and 4-methyl-5-(2-phosphoethyl)-thiazole: step 1/1.</text>
</comment>
<dbReference type="FunFam" id="3.20.20.70:FF:000096">
    <property type="entry name" value="Thiamine-phosphate synthase"/>
    <property type="match status" value="1"/>
</dbReference>
<evidence type="ECO:0000256" key="10">
    <source>
        <dbReference type="HAMAP-Rule" id="MF_00097"/>
    </source>
</evidence>
<evidence type="ECO:0000256" key="5">
    <source>
        <dbReference type="ARBA" id="ARBA00022842"/>
    </source>
</evidence>
<feature type="binding site" evidence="10">
    <location>
        <position position="83"/>
    </location>
    <ligand>
        <name>Mg(2+)</name>
        <dbReference type="ChEBI" id="CHEBI:18420"/>
    </ligand>
</feature>
<sequence>MQNPRSFLKLYLVAGTQDCNHLSGTPEQNLLSVLEQALAAGITCFQLREKGKNAIQDKARIEQLAVQCRDLCRHYQVPFFIDDNIEMALALGADGVHIGQKDMPVEEAADLCRGKLMLGLSNNTWAEIEKNRNNPDLSYFAIGPIFSTQSKEQPNPTVGIDTVRAIREKGFDRPLVAIGGIKADAADTIRAAGADGIAVITAITHASDIGEAVRSLLPQA</sequence>
<dbReference type="CDD" id="cd00564">
    <property type="entry name" value="TMP_TenI"/>
    <property type="match status" value="1"/>
</dbReference>
<feature type="binding site" evidence="10">
    <location>
        <position position="102"/>
    </location>
    <ligand>
        <name>Mg(2+)</name>
        <dbReference type="ChEBI" id="CHEBI:18420"/>
    </ligand>
</feature>
<evidence type="ECO:0000256" key="9">
    <source>
        <dbReference type="ARBA" id="ARBA00047883"/>
    </source>
</evidence>
<comment type="function">
    <text evidence="1 10">Condenses 4-methyl-5-(beta-hydroxyethyl)thiazole monophosphate (THZ-P) and 2-methyl-4-amino-5-hydroxymethyl pyrimidine pyrophosphate (HMP-PP) to form thiamine monophosphate (TMP).</text>
</comment>
<dbReference type="GO" id="GO:0004789">
    <property type="term" value="F:thiamine-phosphate diphosphorylase activity"/>
    <property type="evidence" value="ECO:0007669"/>
    <property type="project" value="UniProtKB-UniRule"/>
</dbReference>
<dbReference type="GO" id="GO:0000287">
    <property type="term" value="F:magnesium ion binding"/>
    <property type="evidence" value="ECO:0007669"/>
    <property type="project" value="UniProtKB-UniRule"/>
</dbReference>
<comment type="cofactor">
    <cofactor evidence="10">
        <name>Mg(2+)</name>
        <dbReference type="ChEBI" id="CHEBI:18420"/>
    </cofactor>
    <text evidence="10">Binds 1 Mg(2+) ion per subunit.</text>
</comment>
<comment type="catalytic activity">
    <reaction evidence="8 10 11">
        <text>2-(2-carboxy-4-methylthiazol-5-yl)ethyl phosphate + 4-amino-2-methyl-5-(diphosphooxymethyl)pyrimidine + 2 H(+) = thiamine phosphate + CO2 + diphosphate</text>
        <dbReference type="Rhea" id="RHEA:47848"/>
        <dbReference type="ChEBI" id="CHEBI:15378"/>
        <dbReference type="ChEBI" id="CHEBI:16526"/>
        <dbReference type="ChEBI" id="CHEBI:33019"/>
        <dbReference type="ChEBI" id="CHEBI:37575"/>
        <dbReference type="ChEBI" id="CHEBI:57841"/>
        <dbReference type="ChEBI" id="CHEBI:62890"/>
        <dbReference type="EC" id="2.5.1.3"/>
    </reaction>
</comment>
<dbReference type="GO" id="GO:0009228">
    <property type="term" value="P:thiamine biosynthetic process"/>
    <property type="evidence" value="ECO:0007669"/>
    <property type="project" value="UniProtKB-KW"/>
</dbReference>
<dbReference type="PANTHER" id="PTHR20857:SF15">
    <property type="entry name" value="THIAMINE-PHOSPHATE SYNTHASE"/>
    <property type="match status" value="1"/>
</dbReference>
<evidence type="ECO:0000313" key="14">
    <source>
        <dbReference type="EMBL" id="QEY25456.1"/>
    </source>
</evidence>
<keyword evidence="4 10" id="KW-0479">Metal-binding</keyword>
<evidence type="ECO:0000313" key="15">
    <source>
        <dbReference type="Proteomes" id="UP000325713"/>
    </source>
</evidence>
<feature type="binding site" evidence="10">
    <location>
        <begin position="46"/>
        <end position="50"/>
    </location>
    <ligand>
        <name>4-amino-2-methyl-5-(diphosphooxymethyl)pyrimidine</name>
        <dbReference type="ChEBI" id="CHEBI:57841"/>
    </ligand>
</feature>
<keyword evidence="15" id="KW-1185">Reference proteome</keyword>
<keyword evidence="5 10" id="KW-0460">Magnesium</keyword>
<dbReference type="UniPathway" id="UPA00060">
    <property type="reaction ID" value="UER00141"/>
</dbReference>
<dbReference type="NCBIfam" id="TIGR00693">
    <property type="entry name" value="thiE"/>
    <property type="match status" value="1"/>
</dbReference>
<feature type="domain" description="Thiamine phosphate synthase/TenI" evidence="13">
    <location>
        <begin position="10"/>
        <end position="203"/>
    </location>
</feature>
<gene>
    <name evidence="10" type="primary">thiE</name>
    <name evidence="14" type="ORF">D0T92_02145</name>
</gene>
<dbReference type="OrthoDB" id="9810880at2"/>
<keyword evidence="6 10" id="KW-0784">Thiamine biosynthesis</keyword>
<feature type="binding site" evidence="10">
    <location>
        <position position="121"/>
    </location>
    <ligand>
        <name>4-amino-2-methyl-5-(diphosphooxymethyl)pyrimidine</name>
        <dbReference type="ChEBI" id="CHEBI:57841"/>
    </ligand>
</feature>
<dbReference type="PANTHER" id="PTHR20857">
    <property type="entry name" value="THIAMINE-PHOSPHATE PYROPHOSPHORYLASE"/>
    <property type="match status" value="1"/>
</dbReference>
<evidence type="ECO:0000256" key="12">
    <source>
        <dbReference type="RuleBase" id="RU004253"/>
    </source>
</evidence>
<feature type="binding site" evidence="10">
    <location>
        <position position="151"/>
    </location>
    <ligand>
        <name>4-amino-2-methyl-5-(diphosphooxymethyl)pyrimidine</name>
        <dbReference type="ChEBI" id="CHEBI:57841"/>
    </ligand>
</feature>
<accession>A0A5J6PSX3</accession>
<dbReference type="EMBL" id="CP031700">
    <property type="protein sequence ID" value="QEY25456.1"/>
    <property type="molecule type" value="Genomic_DNA"/>
</dbReference>